<protein>
    <recommendedName>
        <fullName evidence="3">2,4-dienoyl-CoA reductase [(3E)-enoyl-CoA-producing]</fullName>
        <ecNumber evidence="3">1.3.1.124</ecNumber>
    </recommendedName>
</protein>
<keyword evidence="2" id="KW-0560">Oxidoreductase</keyword>
<accession>A0A1E4TEX7</accession>
<evidence type="ECO:0000256" key="3">
    <source>
        <dbReference type="ARBA" id="ARBA00026117"/>
    </source>
</evidence>
<dbReference type="PRINTS" id="PR00081">
    <property type="entry name" value="GDHRDH"/>
</dbReference>
<keyword evidence="7" id="KW-1185">Reference proteome</keyword>
<proteinExistence type="predicted"/>
<dbReference type="GO" id="GO:0008670">
    <property type="term" value="F:2,4-dienoyl-CoA reductase (NADPH) activity"/>
    <property type="evidence" value="ECO:0007669"/>
    <property type="project" value="InterPro"/>
</dbReference>
<dbReference type="EC" id="1.3.1.124" evidence="3"/>
<dbReference type="InterPro" id="IPR002347">
    <property type="entry name" value="SDR_fam"/>
</dbReference>
<dbReference type="EMBL" id="KV453842">
    <property type="protein sequence ID" value="ODV90306.1"/>
    <property type="molecule type" value="Genomic_DNA"/>
</dbReference>
<dbReference type="Gene3D" id="3.40.50.720">
    <property type="entry name" value="NAD(P)-binding Rossmann-like Domain"/>
    <property type="match status" value="1"/>
</dbReference>
<dbReference type="OrthoDB" id="2136131at2759"/>
<dbReference type="SUPFAM" id="SSF51735">
    <property type="entry name" value="NAD(P)-binding Rossmann-fold domains"/>
    <property type="match status" value="1"/>
</dbReference>
<reference evidence="7" key="1">
    <citation type="submission" date="2016-02" db="EMBL/GenBank/DDBJ databases">
        <title>Comparative genomics of biotechnologically important yeasts.</title>
        <authorList>
            <consortium name="DOE Joint Genome Institute"/>
            <person name="Riley R."/>
            <person name="Haridas S."/>
            <person name="Wolfe K.H."/>
            <person name="Lopes M.R."/>
            <person name="Hittinger C.T."/>
            <person name="Goker M."/>
            <person name="Salamov A."/>
            <person name="Wisecaver J."/>
            <person name="Long T.M."/>
            <person name="Aerts A.L."/>
            <person name="Barry K."/>
            <person name="Choi C."/>
            <person name="Clum A."/>
            <person name="Coughlan A.Y."/>
            <person name="Deshpande S."/>
            <person name="Douglass A.P."/>
            <person name="Hanson S.J."/>
            <person name="Klenk H.-P."/>
            <person name="Labutti K."/>
            <person name="Lapidus A."/>
            <person name="Lindquist E."/>
            <person name="Lipzen A."/>
            <person name="Meier-Kolthoff J.P."/>
            <person name="Ohm R.A."/>
            <person name="Otillar R.P."/>
            <person name="Pangilinan J."/>
            <person name="Peng Y."/>
            <person name="Rokas A."/>
            <person name="Rosa C.A."/>
            <person name="Scheuner C."/>
            <person name="Sibirny A.A."/>
            <person name="Slot J.C."/>
            <person name="Stielow J.B."/>
            <person name="Sun H."/>
            <person name="Kurtzman C.P."/>
            <person name="Blackwell M."/>
            <person name="Jeffries T.W."/>
            <person name="Grigoriev I.V."/>
        </authorList>
    </citation>
    <scope>NUCLEOTIDE SEQUENCE [LARGE SCALE GENOMIC DNA]</scope>
    <source>
        <strain evidence="7">NRRL Y-17796</strain>
    </source>
</reference>
<organism evidence="6 7">
    <name type="scientific">Tortispora caseinolytica NRRL Y-17796</name>
    <dbReference type="NCBI Taxonomy" id="767744"/>
    <lineage>
        <taxon>Eukaryota</taxon>
        <taxon>Fungi</taxon>
        <taxon>Dikarya</taxon>
        <taxon>Ascomycota</taxon>
        <taxon>Saccharomycotina</taxon>
        <taxon>Trigonopsidomycetes</taxon>
        <taxon>Trigonopsidales</taxon>
        <taxon>Trigonopsidaceae</taxon>
        <taxon>Tortispora</taxon>
    </lineage>
</organism>
<evidence type="ECO:0000313" key="7">
    <source>
        <dbReference type="Proteomes" id="UP000095023"/>
    </source>
</evidence>
<dbReference type="FunFam" id="3.40.50.720:FF:000084">
    <property type="entry name" value="Short-chain dehydrogenase reductase"/>
    <property type="match status" value="1"/>
</dbReference>
<dbReference type="PANTHER" id="PTHR43296:SF2">
    <property type="entry name" value="PEROXISOMAL 2,4-DIENOYL-COA REDUCTASE [(3E)-ENOYL-COA-PRODUCING]"/>
    <property type="match status" value="1"/>
</dbReference>
<dbReference type="GO" id="GO:0009062">
    <property type="term" value="P:fatty acid catabolic process"/>
    <property type="evidence" value="ECO:0007669"/>
    <property type="project" value="InterPro"/>
</dbReference>
<evidence type="ECO:0000256" key="2">
    <source>
        <dbReference type="ARBA" id="ARBA00023002"/>
    </source>
</evidence>
<name>A0A1E4TEX7_9ASCO</name>
<evidence type="ECO:0000256" key="1">
    <source>
        <dbReference type="ARBA" id="ARBA00022857"/>
    </source>
</evidence>
<comment type="catalytic activity">
    <reaction evidence="5">
        <text>a (2E,4Z)-dienoyl-CoA + NADPH + H(+) = a 4,5-saturated-(3E)-enoyl-CoA + NADP(+)</text>
        <dbReference type="Rhea" id="RHEA:61892"/>
        <dbReference type="ChEBI" id="CHEBI:15378"/>
        <dbReference type="ChEBI" id="CHEBI:57783"/>
        <dbReference type="ChEBI" id="CHEBI:58349"/>
        <dbReference type="ChEBI" id="CHEBI:85099"/>
        <dbReference type="ChEBI" id="CHEBI:85493"/>
        <dbReference type="EC" id="1.3.1.124"/>
    </reaction>
</comment>
<gene>
    <name evidence="6" type="ORF">CANCADRAFT_25338</name>
</gene>
<comment type="catalytic activity">
    <reaction evidence="4">
        <text>a (2E,4E)-dienoyl-CoA + NADPH + H(+) = a 4,5-saturated-(3E)-enoyl-CoA + NADP(+)</text>
        <dbReference type="Rhea" id="RHEA:45912"/>
        <dbReference type="ChEBI" id="CHEBI:15378"/>
        <dbReference type="ChEBI" id="CHEBI:57783"/>
        <dbReference type="ChEBI" id="CHEBI:58349"/>
        <dbReference type="ChEBI" id="CHEBI:85101"/>
        <dbReference type="ChEBI" id="CHEBI:85493"/>
        <dbReference type="EC" id="1.3.1.124"/>
    </reaction>
</comment>
<evidence type="ECO:0000313" key="6">
    <source>
        <dbReference type="EMBL" id="ODV90306.1"/>
    </source>
</evidence>
<dbReference type="Pfam" id="PF13561">
    <property type="entry name" value="adh_short_C2"/>
    <property type="match status" value="1"/>
</dbReference>
<evidence type="ECO:0000256" key="4">
    <source>
        <dbReference type="ARBA" id="ARBA00048009"/>
    </source>
</evidence>
<dbReference type="InterPro" id="IPR036291">
    <property type="entry name" value="NAD(P)-bd_dom_sf"/>
</dbReference>
<dbReference type="InterPro" id="IPR045017">
    <property type="entry name" value="DECR2-like"/>
</dbReference>
<keyword evidence="1" id="KW-0521">NADP</keyword>
<sequence length="289" mass="30319">MHGVEKIFQPDIFKNKVVFCTGGAGTICRGQVEALVALGANATIVGRNKEKTEKAAAEMSKIRHDAKVIGLSVDVRNYESLAAAVKTTVEQLGGIDILICGAAGNFLATIEQLSPNAFKTVMDIDVLGSFNTFKAASDELIKSKGQVIFVSATLHYRGVPYQGHVSAAKAAIDSLSQVIAIEYGPKGVRSNIIAPGPIAGTEGMDRLSPNQDATAKSVPVGRMGTISDIALSTVYLCSDAASFVNGAVVVVDGGSWHVTSTFVNYPEDVINPKVFKVAGTKKSKSSSKI</sequence>
<dbReference type="Proteomes" id="UP000095023">
    <property type="component" value="Unassembled WGS sequence"/>
</dbReference>
<dbReference type="PANTHER" id="PTHR43296">
    <property type="entry name" value="PEROXISOMAL 2,4-DIENOYL-COA REDUCTASE"/>
    <property type="match status" value="1"/>
</dbReference>
<dbReference type="CDD" id="cd05369">
    <property type="entry name" value="TER_DECR_SDR_a"/>
    <property type="match status" value="1"/>
</dbReference>
<dbReference type="AlphaFoldDB" id="A0A1E4TEX7"/>
<evidence type="ECO:0000256" key="5">
    <source>
        <dbReference type="ARBA" id="ARBA00048340"/>
    </source>
</evidence>
<dbReference type="GO" id="GO:0005777">
    <property type="term" value="C:peroxisome"/>
    <property type="evidence" value="ECO:0007669"/>
    <property type="project" value="TreeGrafter"/>
</dbReference>